<feature type="region of interest" description="Disordered" evidence="1">
    <location>
        <begin position="42"/>
        <end position="65"/>
    </location>
</feature>
<protein>
    <submittedName>
        <fullName evidence="2">Gluconate 2-dehydrogenase subunit 3 family protein</fullName>
    </submittedName>
</protein>
<dbReference type="InterPro" id="IPR027056">
    <property type="entry name" value="Gluconate_2DH_su3"/>
</dbReference>
<dbReference type="NCBIfam" id="TIGR01409">
    <property type="entry name" value="TAT_signal_seq"/>
    <property type="match status" value="1"/>
</dbReference>
<name>A0ABR9XYM9_9STAP</name>
<keyword evidence="3" id="KW-1185">Reference proteome</keyword>
<gene>
    <name evidence="2" type="ORF">IR135_04575</name>
</gene>
<evidence type="ECO:0000256" key="1">
    <source>
        <dbReference type="SAM" id="MobiDB-lite"/>
    </source>
</evidence>
<organism evidence="2 3">
    <name type="scientific">Jeotgalicoccus nanhaiensis</name>
    <dbReference type="NCBI Taxonomy" id="568603"/>
    <lineage>
        <taxon>Bacteria</taxon>
        <taxon>Bacillati</taxon>
        <taxon>Bacillota</taxon>
        <taxon>Bacilli</taxon>
        <taxon>Bacillales</taxon>
        <taxon>Staphylococcaceae</taxon>
        <taxon>Jeotgalicoccus</taxon>
    </lineage>
</organism>
<dbReference type="Pfam" id="PF13618">
    <property type="entry name" value="Gluconate_2-dh3"/>
    <property type="match status" value="1"/>
</dbReference>
<dbReference type="EMBL" id="JADGLW010000003">
    <property type="protein sequence ID" value="MBF0753534.1"/>
    <property type="molecule type" value="Genomic_DNA"/>
</dbReference>
<feature type="compositionally biased region" description="Acidic residues" evidence="1">
    <location>
        <begin position="42"/>
        <end position="53"/>
    </location>
</feature>
<sequence length="263" mass="29487">MADNFETEKTFSRRGFLKMSGVATGSLVAGTYLGSLLDLGTETEENTDTETASEESNQNSGEEAAVQEDYTRAYKFFTKADDFKTIEAATERIFPEDDLGPGAIALGVGWFIDHELAGGYGVNAREYMKGPFKEGTDFQGPQYPLLRRDLYMEAIRVMNEEAQENHEKLFHNLEPEQQDEILTMLESDELELRGAKASDFFEELRLATLSGAYADPLYRGNKGMQGWEMKKFPGAHMSYINEVEQEGPVELETMPLSSHSDSH</sequence>
<dbReference type="RefSeq" id="WP_135097127.1">
    <property type="nucleotide sequence ID" value="NZ_JADGLW010000003.1"/>
</dbReference>
<comment type="caution">
    <text evidence="2">The sequence shown here is derived from an EMBL/GenBank/DDBJ whole genome shotgun (WGS) entry which is preliminary data.</text>
</comment>
<proteinExistence type="predicted"/>
<evidence type="ECO:0000313" key="2">
    <source>
        <dbReference type="EMBL" id="MBF0753534.1"/>
    </source>
</evidence>
<evidence type="ECO:0000313" key="3">
    <source>
        <dbReference type="Proteomes" id="UP000647980"/>
    </source>
</evidence>
<dbReference type="Proteomes" id="UP000647980">
    <property type="component" value="Unassembled WGS sequence"/>
</dbReference>
<dbReference type="InterPro" id="IPR019546">
    <property type="entry name" value="TAT_signal_bac_arc"/>
</dbReference>
<accession>A0ABR9XYM9</accession>
<reference evidence="2 3" key="1">
    <citation type="submission" date="2020-10" db="EMBL/GenBank/DDBJ databases">
        <title>Mouse Oral microbiota.</title>
        <authorList>
            <person name="Joseph S."/>
            <person name="Aduse-Opoku J."/>
        </authorList>
    </citation>
    <scope>NUCLEOTIDE SEQUENCE [LARGE SCALE GENOMIC DNA]</scope>
    <source>
        <strain evidence="2 3">19428wE5_W307</strain>
    </source>
</reference>